<dbReference type="AlphaFoldDB" id="A0A0K2UUV4"/>
<feature type="signal peptide" evidence="1">
    <location>
        <begin position="1"/>
        <end position="26"/>
    </location>
</feature>
<dbReference type="SMART" id="SM00696">
    <property type="entry name" value="DM9"/>
    <property type="match status" value="1"/>
</dbReference>
<dbReference type="PANTHER" id="PTHR31649">
    <property type="entry name" value="AGAP009604-PA"/>
    <property type="match status" value="1"/>
</dbReference>
<dbReference type="OrthoDB" id="6344326at2759"/>
<evidence type="ECO:0000313" key="2">
    <source>
        <dbReference type="EMBL" id="CDW41466.1"/>
    </source>
</evidence>
<protein>
    <submittedName>
        <fullName evidence="2">Unzipped [Apis mellifera]</fullName>
    </submittedName>
</protein>
<sequence>MLRTLQPLQMILLFLSLTLLVRDTHGGSHASIKSIYGQLVTSSTLRWKSLSNDKIPPEAVYAGTGDKKTVICRSEHHGSLLVGQTVPVLGGCGVGFINKTYRKKKYELLINIDMAARLEWRAYNRYSGVPEGSVAGLDASTGSNQIFIGRHLTTEGLYLPGVVDIPQGSYEFGILRVWDVKGGVHEFNSGDVLVEIEPESYELELELTDRKPRKSSRDVALVQSSLFRFDEGREGNKEARLQKVLSYEYEKSEYYGQIPGMIRALPTNVRLPKGQIQSVLWGLPEKSIQQETLMVGHELEPYSAVDVAVVGVRMTEEEPYVATLTSVFSDGSRMTRRVDGILQRRYLDNIRPEYSRIYQIKDSSKVDSEGEFASHSASKDTSSPLIGNEIMLSDQEDTHSAASSASSSVSILDNTLPTNSGHSSASSPIQGGALYYLPITLLSGHLILLHTLSSIQIYI</sequence>
<dbReference type="EMBL" id="HACA01024105">
    <property type="protein sequence ID" value="CDW41466.1"/>
    <property type="molecule type" value="Transcribed_RNA"/>
</dbReference>
<name>A0A0K2UUV4_LEPSM</name>
<dbReference type="PANTHER" id="PTHR31649:SF11">
    <property type="entry name" value="PROTEIN UNZIPPED"/>
    <property type="match status" value="1"/>
</dbReference>
<gene>
    <name evidence="2" type="primary">uzip</name>
</gene>
<feature type="chain" id="PRO_5005488985" evidence="1">
    <location>
        <begin position="27"/>
        <end position="459"/>
    </location>
</feature>
<dbReference type="InterPro" id="IPR006616">
    <property type="entry name" value="DM9_repeat"/>
</dbReference>
<keyword evidence="1" id="KW-0732">Signal</keyword>
<reference evidence="2" key="1">
    <citation type="submission" date="2014-05" db="EMBL/GenBank/DDBJ databases">
        <authorList>
            <person name="Chronopoulou M."/>
        </authorList>
    </citation>
    <scope>NUCLEOTIDE SEQUENCE</scope>
    <source>
        <tissue evidence="2">Whole organism</tissue>
    </source>
</reference>
<proteinExistence type="predicted"/>
<accession>A0A0K2UUV4</accession>
<dbReference type="Pfam" id="PF11901">
    <property type="entry name" value="DM9"/>
    <property type="match status" value="1"/>
</dbReference>
<organism evidence="2">
    <name type="scientific">Lepeophtheirus salmonis</name>
    <name type="common">Salmon louse</name>
    <name type="synonym">Caligus salmonis</name>
    <dbReference type="NCBI Taxonomy" id="72036"/>
    <lineage>
        <taxon>Eukaryota</taxon>
        <taxon>Metazoa</taxon>
        <taxon>Ecdysozoa</taxon>
        <taxon>Arthropoda</taxon>
        <taxon>Crustacea</taxon>
        <taxon>Multicrustacea</taxon>
        <taxon>Hexanauplia</taxon>
        <taxon>Copepoda</taxon>
        <taxon>Siphonostomatoida</taxon>
        <taxon>Caligidae</taxon>
        <taxon>Lepeophtheirus</taxon>
    </lineage>
</organism>
<evidence type="ECO:0000256" key="1">
    <source>
        <dbReference type="SAM" id="SignalP"/>
    </source>
</evidence>